<evidence type="ECO:0000313" key="1">
    <source>
        <dbReference type="EMBL" id="UKK00243.2"/>
    </source>
</evidence>
<reference evidence="1" key="1">
    <citation type="submission" date="2022-07" db="EMBL/GenBank/DDBJ databases">
        <title>Evaluation of T. orientalis genome assembly methods using nanopore sequencing and analysis of variation between genomes.</title>
        <authorList>
            <person name="Yam J."/>
            <person name="Micallef M.L."/>
            <person name="Liu M."/>
            <person name="Djordjevic S.P."/>
            <person name="Bogema D.R."/>
            <person name="Jenkins C."/>
        </authorList>
    </citation>
    <scope>NUCLEOTIDE SEQUENCE</scope>
    <source>
        <strain evidence="1">Goon Nure</strain>
    </source>
</reference>
<dbReference type="Proteomes" id="UP000244811">
    <property type="component" value="Chromosome 1"/>
</dbReference>
<protein>
    <submittedName>
        <fullName evidence="1">Uncharacterized protein</fullName>
    </submittedName>
</protein>
<proteinExistence type="predicted"/>
<dbReference type="AlphaFoldDB" id="A0A976M9M6"/>
<gene>
    <name evidence="1" type="ORF">MACK_000313</name>
</gene>
<name>A0A976M9M6_THEOR</name>
<accession>A0A976M9M6</accession>
<sequence>MIEYQYQVSEGSVRDILRLTKYISCNPNFCNKYHSLNDFIIKKSTWSIKSVLRKVTRAFEEVKVVPPIVQNIKRKLNQLYNSIYEKAMTIDEMSQEIIDKLCNKSISSMREELKEEERTANAFKEQVGKVMTEISELKNAKSEIAADSIESATTKQEVISSLNVAIDKLKKEQVYTKLDYVTKRLHHSMRSLLFYEIKYHDAAKLYSTNHSLHVDFINKLPTDLANLHDYDIVFIRKIMLILILITYRKSFIAAEIKKIVPSMVFFQEQVVKYTEKQRKLYHECLSLN</sequence>
<dbReference type="EMBL" id="CP056069">
    <property type="protein sequence ID" value="UKK00243.2"/>
    <property type="molecule type" value="Genomic_DNA"/>
</dbReference>
<evidence type="ECO:0000313" key="2">
    <source>
        <dbReference type="Proteomes" id="UP000244811"/>
    </source>
</evidence>
<organism evidence="1 2">
    <name type="scientific">Theileria orientalis</name>
    <dbReference type="NCBI Taxonomy" id="68886"/>
    <lineage>
        <taxon>Eukaryota</taxon>
        <taxon>Sar</taxon>
        <taxon>Alveolata</taxon>
        <taxon>Apicomplexa</taxon>
        <taxon>Aconoidasida</taxon>
        <taxon>Piroplasmida</taxon>
        <taxon>Theileriidae</taxon>
        <taxon>Theileria</taxon>
    </lineage>
</organism>